<dbReference type="VEuPathDB" id="FungiDB:JI435_444970"/>
<organism evidence="2 3">
    <name type="scientific">Phaeosphaeria nodorum (strain SN15 / ATCC MYA-4574 / FGSC 10173)</name>
    <name type="common">Glume blotch fungus</name>
    <name type="synonym">Parastagonospora nodorum</name>
    <dbReference type="NCBI Taxonomy" id="321614"/>
    <lineage>
        <taxon>Eukaryota</taxon>
        <taxon>Fungi</taxon>
        <taxon>Dikarya</taxon>
        <taxon>Ascomycota</taxon>
        <taxon>Pezizomycotina</taxon>
        <taxon>Dothideomycetes</taxon>
        <taxon>Pleosporomycetidae</taxon>
        <taxon>Pleosporales</taxon>
        <taxon>Pleosporineae</taxon>
        <taxon>Phaeosphaeriaceae</taxon>
        <taxon>Parastagonospora</taxon>
    </lineage>
</organism>
<dbReference type="EMBL" id="CH445350">
    <property type="protein sequence ID" value="EAT79157.1"/>
    <property type="molecule type" value="Genomic_DNA"/>
</dbReference>
<keyword evidence="1" id="KW-0175">Coiled coil</keyword>
<proteinExistence type="predicted"/>
<accession>Q0U4P1</accession>
<gene>
    <name evidence="2" type="ORF">SNOG_13273</name>
</gene>
<sequence length="104" mass="11838">MWPVARRRRAVSPPLYDSLSQHAAYGYNYPVAYNPLGIEAFSTSKPTLHAIEAATRVHVTAQKEHEKAKENFEEAKKKMEECEQKVKQAEDMLRVAKCSIVYGN</sequence>
<reference evidence="3" key="1">
    <citation type="journal article" date="2007" name="Plant Cell">
        <title>Dothideomycete-plant interactions illuminated by genome sequencing and EST analysis of the wheat pathogen Stagonospora nodorum.</title>
        <authorList>
            <person name="Hane J.K."/>
            <person name="Lowe R.G."/>
            <person name="Solomon P.S."/>
            <person name="Tan K.C."/>
            <person name="Schoch C.L."/>
            <person name="Spatafora J.W."/>
            <person name="Crous P.W."/>
            <person name="Kodira C."/>
            <person name="Birren B.W."/>
            <person name="Galagan J.E."/>
            <person name="Torriani S.F."/>
            <person name="McDonald B.A."/>
            <person name="Oliver R.P."/>
        </authorList>
    </citation>
    <scope>NUCLEOTIDE SEQUENCE [LARGE SCALE GENOMIC DNA]</scope>
    <source>
        <strain evidence="3">SN15 / ATCC MYA-4574 / FGSC 10173</strain>
    </source>
</reference>
<name>Q0U4P1_PHANO</name>
<feature type="coiled-coil region" evidence="1">
    <location>
        <begin position="51"/>
        <end position="99"/>
    </location>
</feature>
<evidence type="ECO:0000313" key="2">
    <source>
        <dbReference type="EMBL" id="EAT79157.1"/>
    </source>
</evidence>
<evidence type="ECO:0000313" key="3">
    <source>
        <dbReference type="Proteomes" id="UP000001055"/>
    </source>
</evidence>
<dbReference type="KEGG" id="pno:SNOG_13273"/>
<dbReference type="GeneID" id="5980399"/>
<dbReference type="RefSeq" id="XP_001803482.1">
    <property type="nucleotide sequence ID" value="XM_001803430.1"/>
</dbReference>
<dbReference type="InParanoid" id="Q0U4P1"/>
<evidence type="ECO:0000256" key="1">
    <source>
        <dbReference type="SAM" id="Coils"/>
    </source>
</evidence>
<dbReference type="Proteomes" id="UP000001055">
    <property type="component" value="Unassembled WGS sequence"/>
</dbReference>
<dbReference type="AlphaFoldDB" id="Q0U4P1"/>
<protein>
    <submittedName>
        <fullName evidence="2">Uncharacterized protein</fullName>
    </submittedName>
</protein>